<dbReference type="InParanoid" id="A0A1Y2M3F6"/>
<name>A0A1Y2M3F6_EPING</name>
<gene>
    <name evidence="1" type="ORF">B5807_04711</name>
</gene>
<accession>A0A1Y2M3F6</accession>
<evidence type="ECO:0000313" key="1">
    <source>
        <dbReference type="EMBL" id="OSS50512.1"/>
    </source>
</evidence>
<protein>
    <submittedName>
        <fullName evidence="1">Uncharacterized protein</fullName>
    </submittedName>
</protein>
<dbReference type="Proteomes" id="UP000193240">
    <property type="component" value="Unassembled WGS sequence"/>
</dbReference>
<proteinExistence type="predicted"/>
<evidence type="ECO:0000313" key="2">
    <source>
        <dbReference type="Proteomes" id="UP000193240"/>
    </source>
</evidence>
<reference evidence="1 2" key="1">
    <citation type="journal article" date="2017" name="Genome Announc.">
        <title>Genome sequence of the saprophytic ascomycete Epicoccum nigrum ICMP 19927 strain isolated from New Zealand.</title>
        <authorList>
            <person name="Fokin M."/>
            <person name="Fleetwood D."/>
            <person name="Weir B.S."/>
            <person name="Villas-Boas S.G."/>
        </authorList>
    </citation>
    <scope>NUCLEOTIDE SEQUENCE [LARGE SCALE GENOMIC DNA]</scope>
    <source>
        <strain evidence="1 2">ICMP 19927</strain>
    </source>
</reference>
<dbReference type="AlphaFoldDB" id="A0A1Y2M3F6"/>
<organism evidence="1 2">
    <name type="scientific">Epicoccum nigrum</name>
    <name type="common">Soil fungus</name>
    <name type="synonym">Epicoccum purpurascens</name>
    <dbReference type="NCBI Taxonomy" id="105696"/>
    <lineage>
        <taxon>Eukaryota</taxon>
        <taxon>Fungi</taxon>
        <taxon>Dikarya</taxon>
        <taxon>Ascomycota</taxon>
        <taxon>Pezizomycotina</taxon>
        <taxon>Dothideomycetes</taxon>
        <taxon>Pleosporomycetidae</taxon>
        <taxon>Pleosporales</taxon>
        <taxon>Pleosporineae</taxon>
        <taxon>Didymellaceae</taxon>
        <taxon>Epicoccum</taxon>
    </lineage>
</organism>
<dbReference type="EMBL" id="KZ107842">
    <property type="protein sequence ID" value="OSS50512.1"/>
    <property type="molecule type" value="Genomic_DNA"/>
</dbReference>
<keyword evidence="2" id="KW-1185">Reference proteome</keyword>
<sequence length="405" mass="45870">MQHIFIELSIPRTSSIASVMDSSASAPSVPRPPEIPLVVSPAQDKEIILERLREREGVIQYAGFCFGVIHERPIGRPEANGDIVLDIVLFYRRKPALNIMFTPSLPLKDRQTRDTISIVYGVSELMMGGDYPTRTSPTKTSHYLTASNLTAMIDNFHDRFTSYLFVEDGGSTSWHQPFVRDIQRHYHAKMDSTGYLCANQMLLQDEDMLDILNARGTVLLNSLFLGLPEVLDVVALAILAMDIFHGKVPKASDVGAWFIPLIKDDILTLLLPATDKSWLRQSQCRYISVLKSDAIRWRLDTTRVEMTRYLMMADAQCNCLRPSLEIGQEACCTYLSLCRFEAGKLVGRLRKDTPGELRQHTGYPDGALQELYQHSLDTVVGQLLSPWLARRKNRRWFLNPLESIP</sequence>